<dbReference type="Proteomes" id="UP000673197">
    <property type="component" value="Unassembled WGS sequence"/>
</dbReference>
<keyword evidence="2" id="KW-0732">Signal</keyword>
<organism evidence="3 4">
    <name type="scientific">Pseudomonas alliivorans</name>
    <dbReference type="NCBI Taxonomy" id="2810613"/>
    <lineage>
        <taxon>Bacteria</taxon>
        <taxon>Pseudomonadati</taxon>
        <taxon>Pseudomonadota</taxon>
        <taxon>Gammaproteobacteria</taxon>
        <taxon>Pseudomonadales</taxon>
        <taxon>Pseudomonadaceae</taxon>
        <taxon>Pseudomonas</taxon>
    </lineage>
</organism>
<sequence>MFRSWIKSWKGRCVILAACLLYAGIAWGEACDVTTTSASPQVPVVQGHTCYEFQNMPPGSIDWSCSNEEKGSKPRQKRKVSTCPDKPIASCSATLTQEALANEQSTSKEPGQATLAIPDNAKVITWYYDLPEQAQARIDCEQAGGRFEYPLKQH</sequence>
<keyword evidence="4" id="KW-1185">Reference proteome</keyword>
<evidence type="ECO:0008006" key="5">
    <source>
        <dbReference type="Google" id="ProtNLM"/>
    </source>
</evidence>
<feature type="signal peptide" evidence="2">
    <location>
        <begin position="1"/>
        <end position="28"/>
    </location>
</feature>
<feature type="chain" id="PRO_5047368650" description="Ig-like domain-containing protein" evidence="2">
    <location>
        <begin position="29"/>
        <end position="154"/>
    </location>
</feature>
<protein>
    <recommendedName>
        <fullName evidence="5">Ig-like domain-containing protein</fullName>
    </recommendedName>
</protein>
<dbReference type="EMBL" id="JAFFZW010000001">
    <property type="protein sequence ID" value="MBP0944555.1"/>
    <property type="molecule type" value="Genomic_DNA"/>
</dbReference>
<evidence type="ECO:0000313" key="3">
    <source>
        <dbReference type="EMBL" id="MBP0944555.1"/>
    </source>
</evidence>
<evidence type="ECO:0000256" key="2">
    <source>
        <dbReference type="SAM" id="SignalP"/>
    </source>
</evidence>
<accession>A0ABS4C1S0</accession>
<reference evidence="3 4" key="1">
    <citation type="journal article" date="2022" name="Syst. Appl. Microbiol.">
        <title>Pseudomonas alliivorans sp. nov., a plant-pathogenic bacterium isolated from onion foliage in Georgia, USA.</title>
        <authorList>
            <person name="Zhao M."/>
            <person name="Tyson C."/>
            <person name="Chen H.C."/>
            <person name="Paudel S."/>
            <person name="Gitaitis R."/>
            <person name="Kvitko B."/>
            <person name="Dutta B."/>
        </authorList>
    </citation>
    <scope>NUCLEOTIDE SEQUENCE [LARGE SCALE GENOMIC DNA]</scope>
    <source>
        <strain evidence="3 4">20GA0068</strain>
    </source>
</reference>
<gene>
    <name evidence="3" type="ORF">JTJ32_04315</name>
</gene>
<evidence type="ECO:0000313" key="4">
    <source>
        <dbReference type="Proteomes" id="UP000673197"/>
    </source>
</evidence>
<comment type="caution">
    <text evidence="3">The sequence shown here is derived from an EMBL/GenBank/DDBJ whole genome shotgun (WGS) entry which is preliminary data.</text>
</comment>
<dbReference type="RefSeq" id="WP_210041037.1">
    <property type="nucleotide sequence ID" value="NZ_JAFFZW010000001.1"/>
</dbReference>
<name>A0ABS4C1S0_9PSED</name>
<evidence type="ECO:0000256" key="1">
    <source>
        <dbReference type="SAM" id="MobiDB-lite"/>
    </source>
</evidence>
<proteinExistence type="predicted"/>
<feature type="region of interest" description="Disordered" evidence="1">
    <location>
        <begin position="58"/>
        <end position="84"/>
    </location>
</feature>